<comment type="caution">
    <text evidence="2">The sequence shown here is derived from an EMBL/GenBank/DDBJ whole genome shotgun (WGS) entry which is preliminary data.</text>
</comment>
<evidence type="ECO:0000256" key="1">
    <source>
        <dbReference type="SAM" id="MobiDB-lite"/>
    </source>
</evidence>
<gene>
    <name evidence="2" type="ORF">CK203_059702</name>
</gene>
<feature type="region of interest" description="Disordered" evidence="1">
    <location>
        <begin position="164"/>
        <end position="189"/>
    </location>
</feature>
<dbReference type="Proteomes" id="UP000288805">
    <property type="component" value="Unassembled WGS sequence"/>
</dbReference>
<protein>
    <recommendedName>
        <fullName evidence="4">Retrotransposon gag domain-containing protein</fullName>
    </recommendedName>
</protein>
<feature type="compositionally biased region" description="Low complexity" evidence="1">
    <location>
        <begin position="164"/>
        <end position="184"/>
    </location>
</feature>
<sequence>MAVQLASGSVASQWQLARTLGDQVKQPIDLQLAEEMMVCASGWHVQATIWVVGGYARQPSLLKGSCSLETGKESFRIGFFLVMLSEIFRGVTIVSELALEMAGGSAMDVLRERMTRKLEALGKWPREEGTMASWAENSMGEIQVQRSLLETHDNFFEEKLAGLKSEGSSSSPKAPSKVQVPKPKGFNGNRNAKELENFLWDMEQFFKAAHIPDGKKVSITCIYPTSDAKLWWRTRMEDDVEYGRPQITAWETLKKEMNDQFLPTNTAWVAREALKKAQTHRICEGLRQGVQFLDAGHKEHVK</sequence>
<dbReference type="AlphaFoldDB" id="A0A438GFM1"/>
<accession>A0A438GFM1</accession>
<name>A0A438GFM1_VITVI</name>
<organism evidence="2 3">
    <name type="scientific">Vitis vinifera</name>
    <name type="common">Grape</name>
    <dbReference type="NCBI Taxonomy" id="29760"/>
    <lineage>
        <taxon>Eukaryota</taxon>
        <taxon>Viridiplantae</taxon>
        <taxon>Streptophyta</taxon>
        <taxon>Embryophyta</taxon>
        <taxon>Tracheophyta</taxon>
        <taxon>Spermatophyta</taxon>
        <taxon>Magnoliopsida</taxon>
        <taxon>eudicotyledons</taxon>
        <taxon>Gunneridae</taxon>
        <taxon>Pentapetalae</taxon>
        <taxon>rosids</taxon>
        <taxon>Vitales</taxon>
        <taxon>Vitaceae</taxon>
        <taxon>Viteae</taxon>
        <taxon>Vitis</taxon>
    </lineage>
</organism>
<dbReference type="EMBL" id="QGNW01000449">
    <property type="protein sequence ID" value="RVW71002.1"/>
    <property type="molecule type" value="Genomic_DNA"/>
</dbReference>
<evidence type="ECO:0000313" key="3">
    <source>
        <dbReference type="Proteomes" id="UP000288805"/>
    </source>
</evidence>
<evidence type="ECO:0000313" key="2">
    <source>
        <dbReference type="EMBL" id="RVW71002.1"/>
    </source>
</evidence>
<proteinExistence type="predicted"/>
<reference evidence="2 3" key="1">
    <citation type="journal article" date="2018" name="PLoS Genet.">
        <title>Population sequencing reveals clonal diversity and ancestral inbreeding in the grapevine cultivar Chardonnay.</title>
        <authorList>
            <person name="Roach M.J."/>
            <person name="Johnson D.L."/>
            <person name="Bohlmann J."/>
            <person name="van Vuuren H.J."/>
            <person name="Jones S.J."/>
            <person name="Pretorius I.S."/>
            <person name="Schmidt S.A."/>
            <person name="Borneman A.R."/>
        </authorList>
    </citation>
    <scope>NUCLEOTIDE SEQUENCE [LARGE SCALE GENOMIC DNA]</scope>
    <source>
        <strain evidence="3">cv. Chardonnay</strain>
        <tissue evidence="2">Leaf</tissue>
    </source>
</reference>
<evidence type="ECO:0008006" key="4">
    <source>
        <dbReference type="Google" id="ProtNLM"/>
    </source>
</evidence>